<feature type="compositionally biased region" description="Acidic residues" evidence="1">
    <location>
        <begin position="21"/>
        <end position="31"/>
    </location>
</feature>
<dbReference type="Proteomes" id="UP000000305">
    <property type="component" value="Unassembled WGS sequence"/>
</dbReference>
<dbReference type="InParanoid" id="E9GF64"/>
<name>E9GF64_DAPPU</name>
<dbReference type="HOGENOM" id="CLU_2429290_0_0_1"/>
<proteinExistence type="predicted"/>
<protein>
    <submittedName>
        <fullName evidence="2">Uncharacterized protein</fullName>
    </submittedName>
</protein>
<dbReference type="EMBL" id="GL732541">
    <property type="protein sequence ID" value="EFX81950.1"/>
    <property type="molecule type" value="Genomic_DNA"/>
</dbReference>
<accession>E9GF64</accession>
<feature type="region of interest" description="Disordered" evidence="1">
    <location>
        <begin position="1"/>
        <end position="34"/>
    </location>
</feature>
<sequence>MNRGKSRGRGRLVESQIGQEQDIESQQEEEGSIPFVTDSIKEQTARSTEEAVADPVIPPPMATNVIGTLEPFNTETGKWQSHRPHGCNGNT</sequence>
<keyword evidence="3" id="KW-1185">Reference proteome</keyword>
<reference evidence="2 3" key="1">
    <citation type="journal article" date="2011" name="Science">
        <title>The ecoresponsive genome of Daphnia pulex.</title>
        <authorList>
            <person name="Colbourne J.K."/>
            <person name="Pfrender M.E."/>
            <person name="Gilbert D."/>
            <person name="Thomas W.K."/>
            <person name="Tucker A."/>
            <person name="Oakley T.H."/>
            <person name="Tokishita S."/>
            <person name="Aerts A."/>
            <person name="Arnold G.J."/>
            <person name="Basu M.K."/>
            <person name="Bauer D.J."/>
            <person name="Caceres C.E."/>
            <person name="Carmel L."/>
            <person name="Casola C."/>
            <person name="Choi J.H."/>
            <person name="Detter J.C."/>
            <person name="Dong Q."/>
            <person name="Dusheyko S."/>
            <person name="Eads B.D."/>
            <person name="Frohlich T."/>
            <person name="Geiler-Samerotte K.A."/>
            <person name="Gerlach D."/>
            <person name="Hatcher P."/>
            <person name="Jogdeo S."/>
            <person name="Krijgsveld J."/>
            <person name="Kriventseva E.V."/>
            <person name="Kultz D."/>
            <person name="Laforsch C."/>
            <person name="Lindquist E."/>
            <person name="Lopez J."/>
            <person name="Manak J.R."/>
            <person name="Muller J."/>
            <person name="Pangilinan J."/>
            <person name="Patwardhan R.P."/>
            <person name="Pitluck S."/>
            <person name="Pritham E.J."/>
            <person name="Rechtsteiner A."/>
            <person name="Rho M."/>
            <person name="Rogozin I.B."/>
            <person name="Sakarya O."/>
            <person name="Salamov A."/>
            <person name="Schaack S."/>
            <person name="Shapiro H."/>
            <person name="Shiga Y."/>
            <person name="Skalitzky C."/>
            <person name="Smith Z."/>
            <person name="Souvorov A."/>
            <person name="Sung W."/>
            <person name="Tang Z."/>
            <person name="Tsuchiya D."/>
            <person name="Tu H."/>
            <person name="Vos H."/>
            <person name="Wang M."/>
            <person name="Wolf Y.I."/>
            <person name="Yamagata H."/>
            <person name="Yamada T."/>
            <person name="Ye Y."/>
            <person name="Shaw J.R."/>
            <person name="Andrews J."/>
            <person name="Crease T.J."/>
            <person name="Tang H."/>
            <person name="Lucas S.M."/>
            <person name="Robertson H.M."/>
            <person name="Bork P."/>
            <person name="Koonin E.V."/>
            <person name="Zdobnov E.M."/>
            <person name="Grigoriev I.V."/>
            <person name="Lynch M."/>
            <person name="Boore J.L."/>
        </authorList>
    </citation>
    <scope>NUCLEOTIDE SEQUENCE [LARGE SCALE GENOMIC DNA]</scope>
</reference>
<dbReference type="OrthoDB" id="6386571at2759"/>
<gene>
    <name evidence="2" type="ORF">DAPPUDRAFT_241824</name>
</gene>
<dbReference type="AlphaFoldDB" id="E9GF64"/>
<organism evidence="2 3">
    <name type="scientific">Daphnia pulex</name>
    <name type="common">Water flea</name>
    <dbReference type="NCBI Taxonomy" id="6669"/>
    <lineage>
        <taxon>Eukaryota</taxon>
        <taxon>Metazoa</taxon>
        <taxon>Ecdysozoa</taxon>
        <taxon>Arthropoda</taxon>
        <taxon>Crustacea</taxon>
        <taxon>Branchiopoda</taxon>
        <taxon>Diplostraca</taxon>
        <taxon>Cladocera</taxon>
        <taxon>Anomopoda</taxon>
        <taxon>Daphniidae</taxon>
        <taxon>Daphnia</taxon>
    </lineage>
</organism>
<dbReference type="KEGG" id="dpx:DAPPUDRAFT_241824"/>
<evidence type="ECO:0000256" key="1">
    <source>
        <dbReference type="SAM" id="MobiDB-lite"/>
    </source>
</evidence>
<feature type="compositionally biased region" description="Basic residues" evidence="1">
    <location>
        <begin position="1"/>
        <end position="10"/>
    </location>
</feature>
<evidence type="ECO:0000313" key="2">
    <source>
        <dbReference type="EMBL" id="EFX81950.1"/>
    </source>
</evidence>
<evidence type="ECO:0000313" key="3">
    <source>
        <dbReference type="Proteomes" id="UP000000305"/>
    </source>
</evidence>